<dbReference type="GO" id="GO:0005829">
    <property type="term" value="C:cytosol"/>
    <property type="evidence" value="ECO:0007669"/>
    <property type="project" value="TreeGrafter"/>
</dbReference>
<dbReference type="Pfam" id="PF07883">
    <property type="entry name" value="Cupin_2"/>
    <property type="match status" value="1"/>
</dbReference>
<organism evidence="3 4">
    <name type="scientific">Luoshenia tenuis</name>
    <dbReference type="NCBI Taxonomy" id="2763654"/>
    <lineage>
        <taxon>Bacteria</taxon>
        <taxon>Bacillati</taxon>
        <taxon>Bacillota</taxon>
        <taxon>Clostridia</taxon>
        <taxon>Christensenellales</taxon>
        <taxon>Christensenellaceae</taxon>
        <taxon>Luoshenia</taxon>
    </lineage>
</organism>
<comment type="caution">
    <text evidence="3">The sequence shown here is derived from an EMBL/GenBank/DDBJ whole genome shotgun (WGS) entry which is preliminary data.</text>
</comment>
<name>A0A926D042_9FIRM</name>
<dbReference type="SUPFAM" id="SSF47413">
    <property type="entry name" value="lambda repressor-like DNA-binding domains"/>
    <property type="match status" value="1"/>
</dbReference>
<dbReference type="AlphaFoldDB" id="A0A926D042"/>
<dbReference type="Pfam" id="PF12844">
    <property type="entry name" value="HTH_19"/>
    <property type="match status" value="1"/>
</dbReference>
<sequence>MSEQIMEMIRRIKEMRELSDLSVERVANLLAIPVEQYEQYEQGTTDIPIGVLYKLSNIFNVELNVLLTGDDAKLHTYCLVRKGKGVPVNRHREYRFQDLAFNFSNRAVEPLYVEIDPDMPPVPHNHAGQEFDYIIEGRMKLTLHDKELILNEGDSIIYDSGYSHGMQALDDKPVKFIAIVVLQEASH</sequence>
<evidence type="ECO:0000259" key="2">
    <source>
        <dbReference type="PROSITE" id="PS50943"/>
    </source>
</evidence>
<dbReference type="InterPro" id="IPR050807">
    <property type="entry name" value="TransReg_Diox_bact_type"/>
</dbReference>
<proteinExistence type="predicted"/>
<dbReference type="SUPFAM" id="SSF51182">
    <property type="entry name" value="RmlC-like cupins"/>
    <property type="match status" value="1"/>
</dbReference>
<feature type="domain" description="HTH cro/C1-type" evidence="2">
    <location>
        <begin position="12"/>
        <end position="66"/>
    </location>
</feature>
<gene>
    <name evidence="3" type="ORF">H8699_00240</name>
</gene>
<dbReference type="GO" id="GO:0003677">
    <property type="term" value="F:DNA binding"/>
    <property type="evidence" value="ECO:0007669"/>
    <property type="project" value="UniProtKB-KW"/>
</dbReference>
<dbReference type="GO" id="GO:0003700">
    <property type="term" value="F:DNA-binding transcription factor activity"/>
    <property type="evidence" value="ECO:0007669"/>
    <property type="project" value="TreeGrafter"/>
</dbReference>
<protein>
    <submittedName>
        <fullName evidence="3">Helix-turn-helix transcriptional regulator</fullName>
    </submittedName>
</protein>
<evidence type="ECO:0000313" key="3">
    <source>
        <dbReference type="EMBL" id="MBC8527865.1"/>
    </source>
</evidence>
<dbReference type="CDD" id="cd02209">
    <property type="entry name" value="cupin_XRE_C"/>
    <property type="match status" value="1"/>
</dbReference>
<dbReference type="Gene3D" id="1.10.260.40">
    <property type="entry name" value="lambda repressor-like DNA-binding domains"/>
    <property type="match status" value="1"/>
</dbReference>
<dbReference type="InterPro" id="IPR010982">
    <property type="entry name" value="Lambda_DNA-bd_dom_sf"/>
</dbReference>
<dbReference type="Gene3D" id="2.60.120.10">
    <property type="entry name" value="Jelly Rolls"/>
    <property type="match status" value="1"/>
</dbReference>
<dbReference type="RefSeq" id="WP_138295582.1">
    <property type="nucleotide sequence ID" value="NZ_JACRSO010000001.1"/>
</dbReference>
<dbReference type="CDD" id="cd00093">
    <property type="entry name" value="HTH_XRE"/>
    <property type="match status" value="1"/>
</dbReference>
<evidence type="ECO:0000313" key="4">
    <source>
        <dbReference type="Proteomes" id="UP000654279"/>
    </source>
</evidence>
<dbReference type="PANTHER" id="PTHR46797:SF19">
    <property type="entry name" value="BLL2473 PROTEIN"/>
    <property type="match status" value="1"/>
</dbReference>
<dbReference type="InterPro" id="IPR001387">
    <property type="entry name" value="Cro/C1-type_HTH"/>
</dbReference>
<dbReference type="InterPro" id="IPR013096">
    <property type="entry name" value="Cupin_2"/>
</dbReference>
<dbReference type="PROSITE" id="PS50943">
    <property type="entry name" value="HTH_CROC1"/>
    <property type="match status" value="1"/>
</dbReference>
<dbReference type="InterPro" id="IPR014710">
    <property type="entry name" value="RmlC-like_jellyroll"/>
</dbReference>
<dbReference type="EMBL" id="JACRSO010000001">
    <property type="protein sequence ID" value="MBC8527865.1"/>
    <property type="molecule type" value="Genomic_DNA"/>
</dbReference>
<dbReference type="PANTHER" id="PTHR46797">
    <property type="entry name" value="HTH-TYPE TRANSCRIPTIONAL REGULATOR"/>
    <property type="match status" value="1"/>
</dbReference>
<evidence type="ECO:0000256" key="1">
    <source>
        <dbReference type="ARBA" id="ARBA00023125"/>
    </source>
</evidence>
<dbReference type="SMART" id="SM00530">
    <property type="entry name" value="HTH_XRE"/>
    <property type="match status" value="1"/>
</dbReference>
<dbReference type="Proteomes" id="UP000654279">
    <property type="component" value="Unassembled WGS sequence"/>
</dbReference>
<accession>A0A926D042</accession>
<keyword evidence="4" id="KW-1185">Reference proteome</keyword>
<dbReference type="InterPro" id="IPR011051">
    <property type="entry name" value="RmlC_Cupin_sf"/>
</dbReference>
<keyword evidence="1" id="KW-0238">DNA-binding</keyword>
<reference evidence="3" key="1">
    <citation type="submission" date="2020-08" db="EMBL/GenBank/DDBJ databases">
        <title>Genome public.</title>
        <authorList>
            <person name="Liu C."/>
            <person name="Sun Q."/>
        </authorList>
    </citation>
    <scope>NUCLEOTIDE SEQUENCE</scope>
    <source>
        <strain evidence="3">NSJ-44</strain>
    </source>
</reference>